<evidence type="ECO:0000313" key="2">
    <source>
        <dbReference type="EMBL" id="KAL0474063.1"/>
    </source>
</evidence>
<evidence type="ECO:0000256" key="1">
    <source>
        <dbReference type="SAM" id="Phobius"/>
    </source>
</evidence>
<comment type="caution">
    <text evidence="2">The sequence shown here is derived from an EMBL/GenBank/DDBJ whole genome shotgun (WGS) entry which is preliminary data.</text>
</comment>
<feature type="transmembrane region" description="Helical" evidence="1">
    <location>
        <begin position="44"/>
        <end position="62"/>
    </location>
</feature>
<gene>
    <name evidence="2" type="ORF">QR685DRAFT_194285</name>
</gene>
<protein>
    <submittedName>
        <fullName evidence="2">Uncharacterized protein</fullName>
    </submittedName>
</protein>
<reference evidence="2 3" key="1">
    <citation type="submission" date="2023-09" db="EMBL/GenBank/DDBJ databases">
        <title>Multi-omics analysis of a traditional fermented food reveals byproduct-associated fungal strains for waste-to-food upcycling.</title>
        <authorList>
            <consortium name="Lawrence Berkeley National Laboratory"/>
            <person name="Rekdal V.M."/>
            <person name="Villalobos-Escobedo J.M."/>
            <person name="Rodriguez-Valeron N."/>
            <person name="Garcia M.O."/>
            <person name="Vasquez D.P."/>
            <person name="Damayanti I."/>
            <person name="Sorensen P.M."/>
            <person name="Baidoo E.E."/>
            <person name="De Carvalho A.C."/>
            <person name="Riley R."/>
            <person name="Lipzen A."/>
            <person name="He G."/>
            <person name="Yan M."/>
            <person name="Haridas S."/>
            <person name="Daum C."/>
            <person name="Yoshinaga Y."/>
            <person name="Ng V."/>
            <person name="Grigoriev I.V."/>
            <person name="Munk R."/>
            <person name="Nuraida L."/>
            <person name="Wijaya C.H."/>
            <person name="Morales P.-C."/>
            <person name="Keasling J.D."/>
        </authorList>
    </citation>
    <scope>NUCLEOTIDE SEQUENCE [LARGE SCALE GENOMIC DNA]</scope>
    <source>
        <strain evidence="2 3">FGSC 2613</strain>
    </source>
</reference>
<dbReference type="Proteomes" id="UP001451303">
    <property type="component" value="Unassembled WGS sequence"/>
</dbReference>
<keyword evidence="1" id="KW-1133">Transmembrane helix</keyword>
<feature type="transmembrane region" description="Helical" evidence="1">
    <location>
        <begin position="20"/>
        <end position="38"/>
    </location>
</feature>
<keyword evidence="1" id="KW-0812">Transmembrane</keyword>
<dbReference type="EMBL" id="JAVLET010000002">
    <property type="protein sequence ID" value="KAL0474063.1"/>
    <property type="molecule type" value="Genomic_DNA"/>
</dbReference>
<accession>A0ABR3DQ98</accession>
<name>A0ABR3DQ98_NEUIN</name>
<sequence length="86" mass="9609">MGPRISRRQAFNALSLSPRVLLHLRAIVIIIIFIPFHLCTFSGALIVLPLVIMTVCLLIYGADVDGKSSRCRRTKKLCLLRFRASG</sequence>
<proteinExistence type="predicted"/>
<keyword evidence="3" id="KW-1185">Reference proteome</keyword>
<keyword evidence="1" id="KW-0472">Membrane</keyword>
<organism evidence="2 3">
    <name type="scientific">Neurospora intermedia</name>
    <dbReference type="NCBI Taxonomy" id="5142"/>
    <lineage>
        <taxon>Eukaryota</taxon>
        <taxon>Fungi</taxon>
        <taxon>Dikarya</taxon>
        <taxon>Ascomycota</taxon>
        <taxon>Pezizomycotina</taxon>
        <taxon>Sordariomycetes</taxon>
        <taxon>Sordariomycetidae</taxon>
        <taxon>Sordariales</taxon>
        <taxon>Sordariaceae</taxon>
        <taxon>Neurospora</taxon>
    </lineage>
</organism>
<evidence type="ECO:0000313" key="3">
    <source>
        <dbReference type="Proteomes" id="UP001451303"/>
    </source>
</evidence>